<comment type="caution">
    <text evidence="2">The sequence shown here is derived from an EMBL/GenBank/DDBJ whole genome shotgun (WGS) entry which is preliminary data.</text>
</comment>
<evidence type="ECO:0000256" key="1">
    <source>
        <dbReference type="SAM" id="MobiDB-lite"/>
    </source>
</evidence>
<feature type="compositionally biased region" description="Polar residues" evidence="1">
    <location>
        <begin position="824"/>
        <end position="833"/>
    </location>
</feature>
<feature type="region of interest" description="Disordered" evidence="1">
    <location>
        <begin position="796"/>
        <end position="837"/>
    </location>
</feature>
<feature type="compositionally biased region" description="Basic and acidic residues" evidence="1">
    <location>
        <begin position="711"/>
        <end position="726"/>
    </location>
</feature>
<keyword evidence="3" id="KW-1185">Reference proteome</keyword>
<dbReference type="EMBL" id="MU857828">
    <property type="protein sequence ID" value="KAK4243350.1"/>
    <property type="molecule type" value="Genomic_DNA"/>
</dbReference>
<evidence type="ECO:0000313" key="3">
    <source>
        <dbReference type="Proteomes" id="UP001303647"/>
    </source>
</evidence>
<feature type="compositionally biased region" description="Polar residues" evidence="1">
    <location>
        <begin position="658"/>
        <end position="670"/>
    </location>
</feature>
<feature type="region of interest" description="Disordered" evidence="1">
    <location>
        <begin position="658"/>
        <end position="683"/>
    </location>
</feature>
<dbReference type="AlphaFoldDB" id="A0AAN7HIE9"/>
<gene>
    <name evidence="2" type="ORF">C7999DRAFT_44825</name>
</gene>
<name>A0AAN7HIE9_9PEZI</name>
<feature type="region of interest" description="Disordered" evidence="1">
    <location>
        <begin position="703"/>
        <end position="726"/>
    </location>
</feature>
<evidence type="ECO:0000313" key="2">
    <source>
        <dbReference type="EMBL" id="KAK4243350.1"/>
    </source>
</evidence>
<accession>A0AAN7HIE9</accession>
<sequence length="866" mass="95624">MPPTEKRSYSSAFLDHSTLPLSKKRRPPEVIVLSSSDTEPDCCDVEEYFETLTSDEDEDNCDVEEYFETLASDEDEEDEYDDAAANRFSEFPESHIYRPRGLGLLEQLQQDAFDDYKAGLCFELDGLCESAKEDAEGGLRDVLQEWTGQDKASRRANYFYYRLDNKYSEDQFPPKVFVGRDASVTEILSRVAGELGLEIFLALLERDDKRPTPDYLVRSLVDLRKGQELISYFPVNDNNLLQTEVPSVKVPASGCDTAIMLIPRDSLADYLMQYANFPAKSALWPAQIRILEGLIKNIICLLAEPDSRDRLLPVFKELCVKIWQLDKQKGLAVLSELTIQNLLKAVVKAEDWSFLEEAASHLGDRTPIGFFTWLSGIVSHLLVNRADSAMASLTYKIVADVALIPRQEFTSLWLPFLGHLVNVLAECKVPLSAPRYRHLFAAILETYLTRCVGSLPYAWTPRFTSVRCKCDVCRSFSRFLSSSVYAASFSSLSFSDVGHINATLIPSAWHDFRCQFQIEDGVLVVRKIQEVDPSVQKCWTDNMEKANLNIGRLDGPALREILGDEYSRIRNFQSRHTPEQASPVPIDTIGDSQEGTVQLANPVTSISTTLGVPSISAHQPRAENCPRLSPPPHAPSVRSQYISYASLNLLNGATTQRNAASAMRGSNDSQGIHHGASPLPAPASIPRVDPFLVNPWTIFADEQGPRLRSQGSRESDRHLKEKQPYVEKARQLRSSLGSTVFSSSLPTESLKVRLPATPKPAPDVASSPSQSAAVWGLSNSVSGHIGPGVARAMLGSPAQASTPQAAAQRSSSSSRVFGASVSSNRLNSTPTSEPHTKVNVGLTAHATLQTARKQQAAVVIDLTQDD</sequence>
<proteinExistence type="predicted"/>
<feature type="compositionally biased region" description="Low complexity" evidence="1">
    <location>
        <begin position="796"/>
        <end position="823"/>
    </location>
</feature>
<organism evidence="2 3">
    <name type="scientific">Corynascus novoguineensis</name>
    <dbReference type="NCBI Taxonomy" id="1126955"/>
    <lineage>
        <taxon>Eukaryota</taxon>
        <taxon>Fungi</taxon>
        <taxon>Dikarya</taxon>
        <taxon>Ascomycota</taxon>
        <taxon>Pezizomycotina</taxon>
        <taxon>Sordariomycetes</taxon>
        <taxon>Sordariomycetidae</taxon>
        <taxon>Sordariales</taxon>
        <taxon>Chaetomiaceae</taxon>
        <taxon>Corynascus</taxon>
    </lineage>
</organism>
<reference evidence="2" key="2">
    <citation type="submission" date="2023-05" db="EMBL/GenBank/DDBJ databases">
        <authorList>
            <consortium name="Lawrence Berkeley National Laboratory"/>
            <person name="Steindorff A."/>
            <person name="Hensen N."/>
            <person name="Bonometti L."/>
            <person name="Westerberg I."/>
            <person name="Brannstrom I.O."/>
            <person name="Guillou S."/>
            <person name="Cros-Aarteil S."/>
            <person name="Calhoun S."/>
            <person name="Haridas S."/>
            <person name="Kuo A."/>
            <person name="Mondo S."/>
            <person name="Pangilinan J."/>
            <person name="Riley R."/>
            <person name="Labutti K."/>
            <person name="Andreopoulos B."/>
            <person name="Lipzen A."/>
            <person name="Chen C."/>
            <person name="Yanf M."/>
            <person name="Daum C."/>
            <person name="Ng V."/>
            <person name="Clum A."/>
            <person name="Ohm R."/>
            <person name="Martin F."/>
            <person name="Silar P."/>
            <person name="Natvig D."/>
            <person name="Lalanne C."/>
            <person name="Gautier V."/>
            <person name="Ament-Velasquez S.L."/>
            <person name="Kruys A."/>
            <person name="Hutchinson M.I."/>
            <person name="Powell A.J."/>
            <person name="Barry K."/>
            <person name="Miller A.N."/>
            <person name="Grigoriev I.V."/>
            <person name="Debuchy R."/>
            <person name="Gladieux P."/>
            <person name="Thoren M.H."/>
            <person name="Johannesson H."/>
        </authorList>
    </citation>
    <scope>NUCLEOTIDE SEQUENCE</scope>
    <source>
        <strain evidence="2">CBS 359.72</strain>
    </source>
</reference>
<dbReference type="Proteomes" id="UP001303647">
    <property type="component" value="Unassembled WGS sequence"/>
</dbReference>
<protein>
    <submittedName>
        <fullName evidence="2">Uncharacterized protein</fullName>
    </submittedName>
</protein>
<reference evidence="2" key="1">
    <citation type="journal article" date="2023" name="Mol. Phylogenet. Evol.">
        <title>Genome-scale phylogeny and comparative genomics of the fungal order Sordariales.</title>
        <authorList>
            <person name="Hensen N."/>
            <person name="Bonometti L."/>
            <person name="Westerberg I."/>
            <person name="Brannstrom I.O."/>
            <person name="Guillou S."/>
            <person name="Cros-Aarteil S."/>
            <person name="Calhoun S."/>
            <person name="Haridas S."/>
            <person name="Kuo A."/>
            <person name="Mondo S."/>
            <person name="Pangilinan J."/>
            <person name="Riley R."/>
            <person name="LaButti K."/>
            <person name="Andreopoulos B."/>
            <person name="Lipzen A."/>
            <person name="Chen C."/>
            <person name="Yan M."/>
            <person name="Daum C."/>
            <person name="Ng V."/>
            <person name="Clum A."/>
            <person name="Steindorff A."/>
            <person name="Ohm R.A."/>
            <person name="Martin F."/>
            <person name="Silar P."/>
            <person name="Natvig D.O."/>
            <person name="Lalanne C."/>
            <person name="Gautier V."/>
            <person name="Ament-Velasquez S.L."/>
            <person name="Kruys A."/>
            <person name="Hutchinson M.I."/>
            <person name="Powell A.J."/>
            <person name="Barry K."/>
            <person name="Miller A.N."/>
            <person name="Grigoriev I.V."/>
            <person name="Debuchy R."/>
            <person name="Gladieux P."/>
            <person name="Hiltunen Thoren M."/>
            <person name="Johannesson H."/>
        </authorList>
    </citation>
    <scope>NUCLEOTIDE SEQUENCE</scope>
    <source>
        <strain evidence="2">CBS 359.72</strain>
    </source>
</reference>